<reference evidence="2 3" key="1">
    <citation type="submission" date="2017-06" db="EMBL/GenBank/DDBJ databases">
        <authorList>
            <person name="Kim H.J."/>
            <person name="Triplett B.A."/>
        </authorList>
    </citation>
    <scope>NUCLEOTIDE SEQUENCE [LARGE SCALE GENOMIC DNA]</scope>
    <source>
        <strain evidence="2 3">CGMCC 4.5593</strain>
    </source>
</reference>
<dbReference type="EMBL" id="FZPH01000008">
    <property type="protein sequence ID" value="SNT53374.1"/>
    <property type="molecule type" value="Genomic_DNA"/>
</dbReference>
<feature type="transmembrane region" description="Helical" evidence="1">
    <location>
        <begin position="32"/>
        <end position="52"/>
    </location>
</feature>
<protein>
    <submittedName>
        <fullName evidence="2">Uncharacterized protein</fullName>
    </submittedName>
</protein>
<keyword evidence="1" id="KW-0812">Transmembrane</keyword>
<gene>
    <name evidence="2" type="ORF">SAMN05421812_108249</name>
</gene>
<dbReference type="Proteomes" id="UP000198362">
    <property type="component" value="Unassembled WGS sequence"/>
</dbReference>
<dbReference type="RefSeq" id="WP_179266302.1">
    <property type="nucleotide sequence ID" value="NZ_FZPH01000008.1"/>
</dbReference>
<evidence type="ECO:0000313" key="3">
    <source>
        <dbReference type="Proteomes" id="UP000198362"/>
    </source>
</evidence>
<sequence>MSAILPILLLALAGILSGGAYSMHKQGAARGGVVFVGLLAALALLGGILWLVPS</sequence>
<keyword evidence="1" id="KW-1133">Transmembrane helix</keyword>
<proteinExistence type="predicted"/>
<keyword evidence="3" id="KW-1185">Reference proteome</keyword>
<keyword evidence="1" id="KW-0472">Membrane</keyword>
<dbReference type="AlphaFoldDB" id="A0A239NG42"/>
<organism evidence="2 3">
    <name type="scientific">Asanoa hainanensis</name>
    <dbReference type="NCBI Taxonomy" id="560556"/>
    <lineage>
        <taxon>Bacteria</taxon>
        <taxon>Bacillati</taxon>
        <taxon>Actinomycetota</taxon>
        <taxon>Actinomycetes</taxon>
        <taxon>Micromonosporales</taxon>
        <taxon>Micromonosporaceae</taxon>
        <taxon>Asanoa</taxon>
    </lineage>
</organism>
<evidence type="ECO:0000313" key="2">
    <source>
        <dbReference type="EMBL" id="SNT53374.1"/>
    </source>
</evidence>
<name>A0A239NG42_9ACTN</name>
<accession>A0A239NG42</accession>
<evidence type="ECO:0000256" key="1">
    <source>
        <dbReference type="SAM" id="Phobius"/>
    </source>
</evidence>